<reference evidence="2 3" key="2">
    <citation type="submission" date="2014-09" db="EMBL/GenBank/DDBJ databases">
        <authorList>
            <consortium name="NBRP consortium"/>
            <person name="Sawabe T."/>
            <person name="Meirelles P."/>
            <person name="Nakanishi M."/>
            <person name="Sayaka M."/>
            <person name="Hattori M."/>
            <person name="Ohkuma M."/>
        </authorList>
    </citation>
    <scope>NUCLEOTIDE SEQUENCE [LARGE SCALE GENOMIC DNA]</scope>
    <source>
        <strain evidence="2 3">JCM 19240</strain>
    </source>
</reference>
<dbReference type="AlphaFoldDB" id="A0A090TS91"/>
<feature type="domain" description="PLD phosphodiesterase" evidence="1">
    <location>
        <begin position="192"/>
        <end position="214"/>
    </location>
</feature>
<evidence type="ECO:0000313" key="2">
    <source>
        <dbReference type="EMBL" id="GAL33942.1"/>
    </source>
</evidence>
<proteinExistence type="predicted"/>
<dbReference type="InterPro" id="IPR001736">
    <property type="entry name" value="PLipase_D/transphosphatidylase"/>
</dbReference>
<accession>A0A090TS91</accession>
<dbReference type="Gene3D" id="3.30.870.10">
    <property type="entry name" value="Endonuclease Chain A"/>
    <property type="match status" value="1"/>
</dbReference>
<dbReference type="EMBL" id="BBMT01000004">
    <property type="protein sequence ID" value="GAL33942.1"/>
    <property type="molecule type" value="Genomic_DNA"/>
</dbReference>
<organism evidence="2 3">
    <name type="scientific">Vibrio maritimus</name>
    <dbReference type="NCBI Taxonomy" id="990268"/>
    <lineage>
        <taxon>Bacteria</taxon>
        <taxon>Pseudomonadati</taxon>
        <taxon>Pseudomonadota</taxon>
        <taxon>Gammaproteobacteria</taxon>
        <taxon>Vibrionales</taxon>
        <taxon>Vibrionaceae</taxon>
        <taxon>Vibrio</taxon>
    </lineage>
</organism>
<comment type="caution">
    <text evidence="2">The sequence shown here is derived from an EMBL/GenBank/DDBJ whole genome shotgun (WGS) entry which is preliminary data.</text>
</comment>
<gene>
    <name evidence="2" type="ORF">JCM19240_850</name>
</gene>
<dbReference type="SUPFAM" id="SSF56024">
    <property type="entry name" value="Phospholipase D/nuclease"/>
    <property type="match status" value="1"/>
</dbReference>
<dbReference type="PROSITE" id="PS50035">
    <property type="entry name" value="PLD"/>
    <property type="match status" value="1"/>
</dbReference>
<name>A0A090TS91_9VIBR</name>
<dbReference type="GO" id="GO:0030572">
    <property type="term" value="F:phosphatidyltransferase activity"/>
    <property type="evidence" value="ECO:0007669"/>
    <property type="project" value="UniProtKB-ARBA"/>
</dbReference>
<evidence type="ECO:0000259" key="1">
    <source>
        <dbReference type="PROSITE" id="PS50035"/>
    </source>
</evidence>
<dbReference type="InterPro" id="IPR025202">
    <property type="entry name" value="PLD-like_dom"/>
</dbReference>
<keyword evidence="3" id="KW-1185">Reference proteome</keyword>
<reference evidence="2 3" key="1">
    <citation type="submission" date="2014-09" db="EMBL/GenBank/DDBJ databases">
        <title>Vibrio maritimus JCM 19240. (C210) whole genome shotgun sequence.</title>
        <authorList>
            <person name="Sawabe T."/>
            <person name="Meirelles P."/>
            <person name="Nakanishi M."/>
            <person name="Sayaka M."/>
            <person name="Hattori M."/>
            <person name="Ohkuma M."/>
        </authorList>
    </citation>
    <scope>NUCLEOTIDE SEQUENCE [LARGE SCALE GENOMIC DNA]</scope>
    <source>
        <strain evidence="2 3">JCM 19240</strain>
    </source>
</reference>
<dbReference type="Proteomes" id="UP000029224">
    <property type="component" value="Unassembled WGS sequence"/>
</dbReference>
<dbReference type="CDD" id="cd09111">
    <property type="entry name" value="PLDc_ymdC_like_1"/>
    <property type="match status" value="1"/>
</dbReference>
<dbReference type="PANTHER" id="PTHR21248">
    <property type="entry name" value="CARDIOLIPIN SYNTHASE"/>
    <property type="match status" value="1"/>
</dbReference>
<dbReference type="PANTHER" id="PTHR21248:SF12">
    <property type="entry name" value="CARDIOLIPIN SYNTHASE C"/>
    <property type="match status" value="1"/>
</dbReference>
<evidence type="ECO:0000313" key="3">
    <source>
        <dbReference type="Proteomes" id="UP000029224"/>
    </source>
</evidence>
<protein>
    <submittedName>
        <fullName evidence="2">Cardiolipin synthetase</fullName>
    </submittedName>
</protein>
<dbReference type="GO" id="GO:0032049">
    <property type="term" value="P:cardiolipin biosynthetic process"/>
    <property type="evidence" value="ECO:0007669"/>
    <property type="project" value="UniProtKB-ARBA"/>
</dbReference>
<dbReference type="Pfam" id="PF13091">
    <property type="entry name" value="PLDc_2"/>
    <property type="match status" value="1"/>
</dbReference>
<sequence length="214" mass="23933">MPIYKSTGIQAKGATLTLIRSGVETPPVFTMKYILLAVAIIVTIAYLTEPQYYQHDTESFKINKHTPGNIGNSILEVKGDAPSHLTGYYLLHDPIEALIARASLMSEAEHTIDIQYYIYKSDFTGNLLFKEAKKAANRGVRVRILLDDFGSFGIDDVLITLDQHPNIEVRLFNAFQRNRSVISQLAFGFGSTTRRMHNKALIVDNQLSIIGVET</sequence>